<sequence>MSNSEPLSAETIRNFMYASTATVSMQMLKRGFRNVAVNGVKPLNPAAARIVGPAYTLRYIPSREDIDKAPSPSDPPNAQRTAIEESPAGSVLVIGTEGNTRSGTLGDILALRLKVRGLAGVLSDGAMRDSPVIGKFDFPVYCAAAAAPPSMANLRPVEVQVPVGIRGVPVYPGDVIVADEDGAIVVPRHLADEVARDSFEQERLEKFVAIRVGQGHPITGTYPPNDETKKLYQAWIAAGEPAGGVP</sequence>
<dbReference type="PANTHER" id="PTHR33254">
    <property type="entry name" value="4-HYDROXY-4-METHYL-2-OXOGLUTARATE ALDOLASE 3-RELATED"/>
    <property type="match status" value="1"/>
</dbReference>
<organism evidence="2 3">
    <name type="scientific">Reyranella humidisoli</name>
    <dbReference type="NCBI Taxonomy" id="2849149"/>
    <lineage>
        <taxon>Bacteria</taxon>
        <taxon>Pseudomonadati</taxon>
        <taxon>Pseudomonadota</taxon>
        <taxon>Alphaproteobacteria</taxon>
        <taxon>Hyphomicrobiales</taxon>
        <taxon>Reyranellaceae</taxon>
        <taxon>Reyranella</taxon>
    </lineage>
</organism>
<dbReference type="Proteomes" id="UP000727907">
    <property type="component" value="Unassembled WGS sequence"/>
</dbReference>
<dbReference type="RefSeq" id="WP_216960078.1">
    <property type="nucleotide sequence ID" value="NZ_JAHOPB010000001.1"/>
</dbReference>
<evidence type="ECO:0000313" key="3">
    <source>
        <dbReference type="Proteomes" id="UP000727907"/>
    </source>
</evidence>
<evidence type="ECO:0000256" key="1">
    <source>
        <dbReference type="SAM" id="MobiDB-lite"/>
    </source>
</evidence>
<name>A0ABS6IJI5_9HYPH</name>
<dbReference type="EMBL" id="JAHOPB010000001">
    <property type="protein sequence ID" value="MBU8874476.1"/>
    <property type="molecule type" value="Genomic_DNA"/>
</dbReference>
<proteinExistence type="predicted"/>
<dbReference type="InterPro" id="IPR005493">
    <property type="entry name" value="RraA/RraA-like"/>
</dbReference>
<feature type="region of interest" description="Disordered" evidence="1">
    <location>
        <begin position="64"/>
        <end position="85"/>
    </location>
</feature>
<dbReference type="CDD" id="cd16841">
    <property type="entry name" value="RraA_family"/>
    <property type="match status" value="1"/>
</dbReference>
<accession>A0ABS6IJI5</accession>
<comment type="caution">
    <text evidence="2">The sequence shown here is derived from an EMBL/GenBank/DDBJ whole genome shotgun (WGS) entry which is preliminary data.</text>
</comment>
<dbReference type="Pfam" id="PF03737">
    <property type="entry name" value="RraA-like"/>
    <property type="match status" value="1"/>
</dbReference>
<dbReference type="NCBIfam" id="NF006093">
    <property type="entry name" value="PRK08245.1"/>
    <property type="match status" value="1"/>
</dbReference>
<evidence type="ECO:0000313" key="2">
    <source>
        <dbReference type="EMBL" id="MBU8874476.1"/>
    </source>
</evidence>
<reference evidence="2 3" key="1">
    <citation type="submission" date="2021-06" db="EMBL/GenBank/DDBJ databases">
        <authorList>
            <person name="Lee D.H."/>
        </authorList>
    </citation>
    <scope>NUCLEOTIDE SEQUENCE [LARGE SCALE GENOMIC DNA]</scope>
    <source>
        <strain evidence="2 3">MMS21-HV4-11</strain>
    </source>
</reference>
<gene>
    <name evidence="2" type="ORF">KQ910_11940</name>
</gene>
<dbReference type="PANTHER" id="PTHR33254:SF16">
    <property type="entry name" value="BLR3842 PROTEIN"/>
    <property type="match status" value="1"/>
</dbReference>
<keyword evidence="3" id="KW-1185">Reference proteome</keyword>
<protein>
    <submittedName>
        <fullName evidence="2">Ribonuclease activity regulator RraA</fullName>
    </submittedName>
</protein>